<gene>
    <name evidence="5" type="ORF">BpHYR1_039720</name>
</gene>
<keyword evidence="3" id="KW-0067">ATP-binding</keyword>
<dbReference type="GO" id="GO:0005524">
    <property type="term" value="F:ATP binding"/>
    <property type="evidence" value="ECO:0007669"/>
    <property type="project" value="UniProtKB-KW"/>
</dbReference>
<accession>A0A3M7T625</accession>
<dbReference type="Gene3D" id="3.40.50.300">
    <property type="entry name" value="P-loop containing nucleotide triphosphate hydrolases"/>
    <property type="match status" value="1"/>
</dbReference>
<evidence type="ECO:0000313" key="6">
    <source>
        <dbReference type="Proteomes" id="UP000276133"/>
    </source>
</evidence>
<dbReference type="EMBL" id="REGN01000224">
    <property type="protein sequence ID" value="RNA43425.1"/>
    <property type="molecule type" value="Genomic_DNA"/>
</dbReference>
<proteinExistence type="inferred from homology"/>
<protein>
    <submittedName>
        <fullName evidence="5">Deoxycytidine kinase</fullName>
    </submittedName>
</protein>
<dbReference type="InterPro" id="IPR031314">
    <property type="entry name" value="DNK_dom"/>
</dbReference>
<feature type="binding site" evidence="3">
    <location>
        <begin position="180"/>
        <end position="184"/>
    </location>
    <ligand>
        <name>ATP</name>
        <dbReference type="ChEBI" id="CHEBI:30616"/>
    </ligand>
</feature>
<keyword evidence="3" id="KW-0547">Nucleotide-binding</keyword>
<reference evidence="5 6" key="1">
    <citation type="journal article" date="2018" name="Sci. Rep.">
        <title>Genomic signatures of local adaptation to the degree of environmental predictability in rotifers.</title>
        <authorList>
            <person name="Franch-Gras L."/>
            <person name="Hahn C."/>
            <person name="Garcia-Roger E.M."/>
            <person name="Carmona M.J."/>
            <person name="Serra M."/>
            <person name="Gomez A."/>
        </authorList>
    </citation>
    <scope>NUCLEOTIDE SEQUENCE [LARGE SCALE GENOMIC DNA]</scope>
    <source>
        <strain evidence="5">HYR1</strain>
    </source>
</reference>
<dbReference type="Proteomes" id="UP000276133">
    <property type="component" value="Unassembled WGS sequence"/>
</dbReference>
<keyword evidence="5" id="KW-0418">Kinase</keyword>
<comment type="caution">
    <text evidence="5">The sequence shown here is derived from an EMBL/GenBank/DDBJ whole genome shotgun (WGS) entry which is preliminary data.</text>
</comment>
<dbReference type="PANTHER" id="PTHR10513:SF24">
    <property type="entry name" value="THYMIDINE KINASE 2, MITOCHONDRIAL"/>
    <property type="match status" value="1"/>
</dbReference>
<organism evidence="5 6">
    <name type="scientific">Brachionus plicatilis</name>
    <name type="common">Marine rotifer</name>
    <name type="synonym">Brachionus muelleri</name>
    <dbReference type="NCBI Taxonomy" id="10195"/>
    <lineage>
        <taxon>Eukaryota</taxon>
        <taxon>Metazoa</taxon>
        <taxon>Spiralia</taxon>
        <taxon>Gnathifera</taxon>
        <taxon>Rotifera</taxon>
        <taxon>Eurotatoria</taxon>
        <taxon>Monogononta</taxon>
        <taxon>Pseudotrocha</taxon>
        <taxon>Ploima</taxon>
        <taxon>Brachionidae</taxon>
        <taxon>Brachionus</taxon>
    </lineage>
</organism>
<dbReference type="SUPFAM" id="SSF52540">
    <property type="entry name" value="P-loop containing nucleoside triphosphate hydrolases"/>
    <property type="match status" value="1"/>
</dbReference>
<dbReference type="InterPro" id="IPR027417">
    <property type="entry name" value="P-loop_NTPase"/>
</dbReference>
<dbReference type="AlphaFoldDB" id="A0A3M7T625"/>
<comment type="similarity">
    <text evidence="1">Belongs to the DCK/DGK family.</text>
</comment>
<sequence>MFFKSVSKMLSHVQKSKVTINLIEGNIASGKSTILDHISSKDNKKFQCLQEPISEWTNMRDGTDLLRLFYEEKDKWTFAFENFVLLSRLKSLYQVEKISQNELITSKNQSFFLERSILSSFNVFALNSFEENKLNQIEYDILNEFYNFYYESIFRNQEKNKNKLFKIIYIRTNPEICFERIRKRNRESENHITLDYLIKINDKYENWINRILTDKSFHVEIVDGNSSLECVILQIEQLFFQ</sequence>
<feature type="binding site" evidence="3">
    <location>
        <begin position="25"/>
        <end position="33"/>
    </location>
    <ligand>
        <name>ATP</name>
        <dbReference type="ChEBI" id="CHEBI:30616"/>
    </ligand>
</feature>
<dbReference type="Pfam" id="PF01712">
    <property type="entry name" value="dNK"/>
    <property type="match status" value="1"/>
</dbReference>
<evidence type="ECO:0000256" key="3">
    <source>
        <dbReference type="PIRSR" id="PIRSR000705-3"/>
    </source>
</evidence>
<dbReference type="STRING" id="10195.A0A3M7T625"/>
<feature type="active site" description="Proton acceptor" evidence="2">
    <location>
        <position position="114"/>
    </location>
</feature>
<name>A0A3M7T625_BRAPC</name>
<dbReference type="OrthoDB" id="567086at2759"/>
<dbReference type="PANTHER" id="PTHR10513">
    <property type="entry name" value="DEOXYNUCLEOSIDE KINASE"/>
    <property type="match status" value="1"/>
</dbReference>
<keyword evidence="6" id="KW-1185">Reference proteome</keyword>
<evidence type="ECO:0000256" key="1">
    <source>
        <dbReference type="ARBA" id="ARBA00007420"/>
    </source>
</evidence>
<feature type="domain" description="Deoxynucleoside kinase" evidence="4">
    <location>
        <begin position="23"/>
        <end position="228"/>
    </location>
</feature>
<evidence type="ECO:0000259" key="4">
    <source>
        <dbReference type="Pfam" id="PF01712"/>
    </source>
</evidence>
<evidence type="ECO:0000313" key="5">
    <source>
        <dbReference type="EMBL" id="RNA43425.1"/>
    </source>
</evidence>
<dbReference type="PIRSF" id="PIRSF000705">
    <property type="entry name" value="DNK"/>
    <property type="match status" value="1"/>
</dbReference>
<dbReference type="GO" id="GO:0019136">
    <property type="term" value="F:deoxynucleoside kinase activity"/>
    <property type="evidence" value="ECO:0007669"/>
    <property type="project" value="InterPro"/>
</dbReference>
<evidence type="ECO:0000256" key="2">
    <source>
        <dbReference type="PIRSR" id="PIRSR000705-1"/>
    </source>
</evidence>
<dbReference type="InterPro" id="IPR050566">
    <property type="entry name" value="Deoxyribonucleoside_kinase"/>
</dbReference>
<dbReference type="GO" id="GO:0005739">
    <property type="term" value="C:mitochondrion"/>
    <property type="evidence" value="ECO:0007669"/>
    <property type="project" value="TreeGrafter"/>
</dbReference>
<keyword evidence="5" id="KW-0808">Transferase</keyword>
<dbReference type="InterPro" id="IPR002624">
    <property type="entry name" value="DCK/DGK"/>
</dbReference>